<dbReference type="EMBL" id="OX395136">
    <property type="protein sequence ID" value="CAI5787946.1"/>
    <property type="molecule type" value="Genomic_DNA"/>
</dbReference>
<evidence type="ECO:0000256" key="11">
    <source>
        <dbReference type="ARBA" id="ARBA00023319"/>
    </source>
</evidence>
<evidence type="ECO:0000256" key="1">
    <source>
        <dbReference type="ARBA" id="ARBA00004479"/>
    </source>
</evidence>
<keyword evidence="15" id="KW-1185">Reference proteome</keyword>
<dbReference type="InterPro" id="IPR053073">
    <property type="entry name" value="IL11/IL27_subunit_beta"/>
</dbReference>
<comment type="similarity">
    <text evidence="2">Belongs to the type I cytokine receptor family. Type 3 subfamily.</text>
</comment>
<comment type="subcellular location">
    <subcellularLocation>
        <location evidence="1">Membrane</location>
        <topology evidence="1">Single-pass type I membrane protein</topology>
    </subcellularLocation>
</comment>
<evidence type="ECO:0000256" key="12">
    <source>
        <dbReference type="SAM" id="MobiDB-lite"/>
    </source>
</evidence>
<keyword evidence="3 13" id="KW-0812">Transmembrane</keyword>
<sequence>MAYPASWVGSAARRSSPGEEPPLAPRGLAVPPPPDTPPSHTRIGRAGGGSAGRDGTGERASQPEAAEPRHRHPPPAGRRQQSAGSRVQHARLAAPGPRRRTRVFVIWRRLRGHGELQRQQRQHQVLKMLTLVSCVGRVVVLLAAVSVTTSITMSGEWGEEGVTYAQLGKEVILTCAGASPGSSVEWRWNGGPVLPEDSVVQAGQLLLSHTQLSSEGVYSCHDTSGVLLSSTVLRLGRLPGKPSILCTASNYEDLSCFWASTVETFLPTRYITSYRSGSLDVESKKQRSLPIVEGPCIQDPAHPFSCTIHQSLFWTGYWINVTEVNPLGSNFRLLNVIMQGIIKPDPPEHLRVEPVPSVPNRLQVSWEYPSSWTKEFHFLLKFRLRYRPVTSTSWAMVETANVSEVITDAFLGLLHVVQVSAKDFLDAGNWSEWTPEVWAMPATGQTLVPSETATAAIKAESPAEEPSLAPNNGPIGHSDPTEKVAVLVSLGVFAFFVLAVILVFAFLMWVRMKKHSKEATKNHDLLAAAIHMKALPKAQIL</sequence>
<keyword evidence="7 13" id="KW-0472">Membrane</keyword>
<evidence type="ECO:0000256" key="10">
    <source>
        <dbReference type="ARBA" id="ARBA00023180"/>
    </source>
</evidence>
<dbReference type="PROSITE" id="PS01354">
    <property type="entry name" value="HEMATOPO_REC_L_F3"/>
    <property type="match status" value="1"/>
</dbReference>
<dbReference type="InterPro" id="IPR003961">
    <property type="entry name" value="FN3_dom"/>
</dbReference>
<evidence type="ECO:0000256" key="9">
    <source>
        <dbReference type="ARBA" id="ARBA00023170"/>
    </source>
</evidence>
<gene>
    <name evidence="14" type="ORF">PODLI_1B002698</name>
</gene>
<evidence type="ECO:0000256" key="8">
    <source>
        <dbReference type="ARBA" id="ARBA00023157"/>
    </source>
</evidence>
<dbReference type="FunFam" id="2.60.40.10:FF:000136">
    <property type="entry name" value="Ciliary neurotrophic factor receptor alpha"/>
    <property type="match status" value="1"/>
</dbReference>
<proteinExistence type="inferred from homology"/>
<protein>
    <submittedName>
        <fullName evidence="14">Interleukin-11 receptor subunit alpha isoform X1</fullName>
    </submittedName>
</protein>
<evidence type="ECO:0000256" key="2">
    <source>
        <dbReference type="ARBA" id="ARBA00010890"/>
    </source>
</evidence>
<evidence type="ECO:0000256" key="4">
    <source>
        <dbReference type="ARBA" id="ARBA00022729"/>
    </source>
</evidence>
<keyword evidence="5" id="KW-0677">Repeat</keyword>
<evidence type="ECO:0000256" key="3">
    <source>
        <dbReference type="ARBA" id="ARBA00022692"/>
    </source>
</evidence>
<name>A0AA35PGE0_9SAUR</name>
<dbReference type="Proteomes" id="UP001178461">
    <property type="component" value="Chromosome 11"/>
</dbReference>
<dbReference type="PANTHER" id="PTHR48483:SF2">
    <property type="entry name" value="INTERLEUKIN-27 SUBUNIT BETA"/>
    <property type="match status" value="1"/>
</dbReference>
<dbReference type="AlphaFoldDB" id="A0AA35PGE0"/>
<keyword evidence="8" id="KW-1015">Disulfide bond</keyword>
<dbReference type="SUPFAM" id="SSF48726">
    <property type="entry name" value="Immunoglobulin"/>
    <property type="match status" value="1"/>
</dbReference>
<dbReference type="Gene3D" id="2.60.40.10">
    <property type="entry name" value="Immunoglobulins"/>
    <property type="match status" value="3"/>
</dbReference>
<evidence type="ECO:0000256" key="5">
    <source>
        <dbReference type="ARBA" id="ARBA00022737"/>
    </source>
</evidence>
<dbReference type="GO" id="GO:0004896">
    <property type="term" value="F:cytokine receptor activity"/>
    <property type="evidence" value="ECO:0007669"/>
    <property type="project" value="InterPro"/>
</dbReference>
<reference evidence="14" key="1">
    <citation type="submission" date="2022-12" db="EMBL/GenBank/DDBJ databases">
        <authorList>
            <person name="Alioto T."/>
            <person name="Alioto T."/>
            <person name="Gomez Garrido J."/>
        </authorList>
    </citation>
    <scope>NUCLEOTIDE SEQUENCE</scope>
</reference>
<accession>A0AA35PGE0</accession>
<evidence type="ECO:0000313" key="14">
    <source>
        <dbReference type="EMBL" id="CAI5787946.1"/>
    </source>
</evidence>
<dbReference type="FunFam" id="2.60.40.10:FF:000545">
    <property type="entry name" value="Interleukin-11 receptor subunit alpha"/>
    <property type="match status" value="1"/>
</dbReference>
<dbReference type="PANTHER" id="PTHR48483">
    <property type="entry name" value="INTERLEUKIN-27 SUBUNIT BETA"/>
    <property type="match status" value="1"/>
</dbReference>
<keyword evidence="4" id="KW-0732">Signal</keyword>
<dbReference type="InterPro" id="IPR003530">
    <property type="entry name" value="Hematopoietin_rcpt_L_F3_CS"/>
</dbReference>
<keyword evidence="6 13" id="KW-1133">Transmembrane helix</keyword>
<dbReference type="CDD" id="cd00096">
    <property type="entry name" value="Ig"/>
    <property type="match status" value="1"/>
</dbReference>
<feature type="compositionally biased region" description="Gly residues" evidence="12">
    <location>
        <begin position="45"/>
        <end position="54"/>
    </location>
</feature>
<dbReference type="CDD" id="cd00063">
    <property type="entry name" value="FN3"/>
    <property type="match status" value="1"/>
</dbReference>
<feature type="region of interest" description="Disordered" evidence="12">
    <location>
        <begin position="1"/>
        <end position="96"/>
    </location>
</feature>
<organism evidence="14 15">
    <name type="scientific">Podarcis lilfordi</name>
    <name type="common">Lilford's wall lizard</name>
    <dbReference type="NCBI Taxonomy" id="74358"/>
    <lineage>
        <taxon>Eukaryota</taxon>
        <taxon>Metazoa</taxon>
        <taxon>Chordata</taxon>
        <taxon>Craniata</taxon>
        <taxon>Vertebrata</taxon>
        <taxon>Euteleostomi</taxon>
        <taxon>Lepidosauria</taxon>
        <taxon>Squamata</taxon>
        <taxon>Bifurcata</taxon>
        <taxon>Unidentata</taxon>
        <taxon>Episquamata</taxon>
        <taxon>Laterata</taxon>
        <taxon>Lacertibaenia</taxon>
        <taxon>Lacertidae</taxon>
        <taxon>Podarcis</taxon>
    </lineage>
</organism>
<feature type="compositionally biased region" description="Pro residues" evidence="12">
    <location>
        <begin position="19"/>
        <end position="37"/>
    </location>
</feature>
<dbReference type="InterPro" id="IPR013783">
    <property type="entry name" value="Ig-like_fold"/>
</dbReference>
<evidence type="ECO:0000256" key="6">
    <source>
        <dbReference type="ARBA" id="ARBA00022989"/>
    </source>
</evidence>
<keyword evidence="11" id="KW-0393">Immunoglobulin domain</keyword>
<feature type="transmembrane region" description="Helical" evidence="13">
    <location>
        <begin position="484"/>
        <end position="510"/>
    </location>
</feature>
<keyword evidence="10" id="KW-0325">Glycoprotein</keyword>
<dbReference type="InterPro" id="IPR036179">
    <property type="entry name" value="Ig-like_dom_sf"/>
</dbReference>
<evidence type="ECO:0000256" key="7">
    <source>
        <dbReference type="ARBA" id="ARBA00023136"/>
    </source>
</evidence>
<dbReference type="GO" id="GO:0016020">
    <property type="term" value="C:membrane"/>
    <property type="evidence" value="ECO:0007669"/>
    <property type="project" value="UniProtKB-SubCell"/>
</dbReference>
<keyword evidence="9 14" id="KW-0675">Receptor</keyword>
<dbReference type="InterPro" id="IPR036116">
    <property type="entry name" value="FN3_sf"/>
</dbReference>
<evidence type="ECO:0000256" key="13">
    <source>
        <dbReference type="SAM" id="Phobius"/>
    </source>
</evidence>
<dbReference type="SUPFAM" id="SSF49265">
    <property type="entry name" value="Fibronectin type III"/>
    <property type="match status" value="2"/>
</dbReference>
<evidence type="ECO:0000313" key="15">
    <source>
        <dbReference type="Proteomes" id="UP001178461"/>
    </source>
</evidence>